<dbReference type="InterPro" id="IPR043130">
    <property type="entry name" value="CDP-OH_PTrfase_TM_dom"/>
</dbReference>
<dbReference type="InterPro" id="IPR048254">
    <property type="entry name" value="CDP_ALCOHOL_P_TRANSF_CS"/>
</dbReference>
<evidence type="ECO:0000256" key="6">
    <source>
        <dbReference type="ARBA" id="ARBA00022516"/>
    </source>
</evidence>
<keyword evidence="8 16" id="KW-0812">Transmembrane</keyword>
<evidence type="ECO:0000256" key="7">
    <source>
        <dbReference type="ARBA" id="ARBA00022679"/>
    </source>
</evidence>
<keyword evidence="9 16" id="KW-1133">Transmembrane helix</keyword>
<protein>
    <recommendedName>
        <fullName evidence="5">CDP-diacylglycerol--glycerol-3-phosphate 3-phosphatidyltransferase</fullName>
        <ecNumber evidence="4">2.7.8.5</ecNumber>
    </recommendedName>
</protein>
<keyword evidence="18" id="KW-1185">Reference proteome</keyword>
<organism evidence="17 18">
    <name type="scientific">Zooshikella ganghwensis</name>
    <dbReference type="NCBI Taxonomy" id="202772"/>
    <lineage>
        <taxon>Bacteria</taxon>
        <taxon>Pseudomonadati</taxon>
        <taxon>Pseudomonadota</taxon>
        <taxon>Gammaproteobacteria</taxon>
        <taxon>Oceanospirillales</taxon>
        <taxon>Zooshikellaceae</taxon>
        <taxon>Zooshikella</taxon>
    </lineage>
</organism>
<dbReference type="Pfam" id="PF01066">
    <property type="entry name" value="CDP-OH_P_transf"/>
    <property type="match status" value="1"/>
</dbReference>
<comment type="catalytic activity">
    <reaction evidence="14">
        <text>a CDP-1,2-diacyl-sn-glycerol + sn-glycerol 3-phosphate = a 1,2-diacyl-sn-glycero-3-phospho-(1'-sn-glycero-3'-phosphate) + CMP + H(+)</text>
        <dbReference type="Rhea" id="RHEA:12593"/>
        <dbReference type="ChEBI" id="CHEBI:15378"/>
        <dbReference type="ChEBI" id="CHEBI:57597"/>
        <dbReference type="ChEBI" id="CHEBI:58332"/>
        <dbReference type="ChEBI" id="CHEBI:60110"/>
        <dbReference type="ChEBI" id="CHEBI:60377"/>
        <dbReference type="EC" id="2.7.8.5"/>
    </reaction>
</comment>
<accession>A0A4P9VUP2</accession>
<comment type="similarity">
    <text evidence="3 15">Belongs to the CDP-alcohol phosphatidyltransferase class-I family.</text>
</comment>
<dbReference type="Proteomes" id="UP000257039">
    <property type="component" value="Unassembled WGS sequence"/>
</dbReference>
<evidence type="ECO:0000256" key="10">
    <source>
        <dbReference type="ARBA" id="ARBA00023098"/>
    </source>
</evidence>
<dbReference type="PIRSF" id="PIRSF000847">
    <property type="entry name" value="Phos_ph_gly_syn"/>
    <property type="match status" value="1"/>
</dbReference>
<dbReference type="EC" id="2.7.8.5" evidence="4"/>
<keyword evidence="6" id="KW-0444">Lipid biosynthesis</keyword>
<evidence type="ECO:0000256" key="12">
    <source>
        <dbReference type="ARBA" id="ARBA00023209"/>
    </source>
</evidence>
<sequence>MFTVSCKVIKLTDTHLALRYLPNLLTIIRLLLIIPISYSLLIERYHLALLLFIVAAASDGLDGFLARKFGWHSRFGAMVDPLADKLMLMAAYIMLTILGHFPLWLTATVIVRDLVIVSGAVSYHFLVGQYEFKPSRIGKLSTFLQIMLALLTIMHLTLLTIPTYISVALIFSVAVVTVMSGLDYVWVWSQKYRQETKRKS</sequence>
<keyword evidence="7 15" id="KW-0808">Transferase</keyword>
<feature type="transmembrane region" description="Helical" evidence="16">
    <location>
        <begin position="86"/>
        <end position="103"/>
    </location>
</feature>
<evidence type="ECO:0000256" key="1">
    <source>
        <dbReference type="ARBA" id="ARBA00004141"/>
    </source>
</evidence>
<evidence type="ECO:0000256" key="4">
    <source>
        <dbReference type="ARBA" id="ARBA00013170"/>
    </source>
</evidence>
<evidence type="ECO:0000313" key="17">
    <source>
        <dbReference type="EMBL" id="RDH46659.1"/>
    </source>
</evidence>
<keyword evidence="11 16" id="KW-0472">Membrane</keyword>
<dbReference type="InterPro" id="IPR004570">
    <property type="entry name" value="Phosphatidylglycerol_P_synth"/>
</dbReference>
<feature type="transmembrane region" description="Helical" evidence="16">
    <location>
        <begin position="20"/>
        <end position="41"/>
    </location>
</feature>
<evidence type="ECO:0000256" key="16">
    <source>
        <dbReference type="SAM" id="Phobius"/>
    </source>
</evidence>
<comment type="subcellular location">
    <subcellularLocation>
        <location evidence="1">Membrane</location>
        <topology evidence="1">Multi-pass membrane protein</topology>
    </subcellularLocation>
</comment>
<evidence type="ECO:0000256" key="3">
    <source>
        <dbReference type="ARBA" id="ARBA00010441"/>
    </source>
</evidence>
<evidence type="ECO:0000256" key="15">
    <source>
        <dbReference type="RuleBase" id="RU003750"/>
    </source>
</evidence>
<name>A0A4P9VUP2_9GAMM</name>
<dbReference type="GO" id="GO:0008444">
    <property type="term" value="F:CDP-diacylglycerol-glycerol-3-phosphate 3-phosphatidyltransferase activity"/>
    <property type="evidence" value="ECO:0007669"/>
    <property type="project" value="UniProtKB-EC"/>
</dbReference>
<evidence type="ECO:0000313" key="18">
    <source>
        <dbReference type="Proteomes" id="UP000257039"/>
    </source>
</evidence>
<evidence type="ECO:0000256" key="13">
    <source>
        <dbReference type="ARBA" id="ARBA00023264"/>
    </source>
</evidence>
<dbReference type="Gene3D" id="1.20.120.1760">
    <property type="match status" value="1"/>
</dbReference>
<keyword evidence="12" id="KW-0594">Phospholipid biosynthesis</keyword>
<reference evidence="17 18" key="1">
    <citation type="submission" date="2017-04" db="EMBL/GenBank/DDBJ databases">
        <title>Draft genome sequence of Zooshikella ganghwensis VG4 isolated from Red Sea sediments.</title>
        <authorList>
            <person name="Rehman Z."/>
            <person name="Alam I."/>
            <person name="Kamau A."/>
            <person name="Bajic V."/>
            <person name="Leiknes T."/>
        </authorList>
    </citation>
    <scope>NUCLEOTIDE SEQUENCE [LARGE SCALE GENOMIC DNA]</scope>
    <source>
        <strain evidence="17 18">VG4</strain>
    </source>
</reference>
<evidence type="ECO:0000256" key="8">
    <source>
        <dbReference type="ARBA" id="ARBA00022692"/>
    </source>
</evidence>
<evidence type="ECO:0000256" key="5">
    <source>
        <dbReference type="ARBA" id="ARBA00014944"/>
    </source>
</evidence>
<proteinExistence type="inferred from homology"/>
<dbReference type="AlphaFoldDB" id="A0A4P9VUP2"/>
<keyword evidence="13" id="KW-1208">Phospholipid metabolism</keyword>
<dbReference type="InterPro" id="IPR000462">
    <property type="entry name" value="CDP-OH_P_trans"/>
</dbReference>
<feature type="transmembrane region" description="Helical" evidence="16">
    <location>
        <begin position="140"/>
        <end position="158"/>
    </location>
</feature>
<feature type="transmembrane region" description="Helical" evidence="16">
    <location>
        <begin position="47"/>
        <end position="65"/>
    </location>
</feature>
<comment type="pathway">
    <text evidence="2">Phospholipid metabolism; phosphatidylglycerol biosynthesis; phosphatidylglycerol from CDP-diacylglycerol: step 1/2.</text>
</comment>
<dbReference type="InterPro" id="IPR050324">
    <property type="entry name" value="CDP-alcohol_PTase-I"/>
</dbReference>
<dbReference type="PANTHER" id="PTHR14269:SF11">
    <property type="entry name" value="CDP-DIACYLGLYCEROL--GLYCEROL-3-PHOSPHATE 3-PHOSPHATIDYLTRANSFERASE"/>
    <property type="match status" value="1"/>
</dbReference>
<dbReference type="EMBL" id="NDXW01000001">
    <property type="protein sequence ID" value="RDH46659.1"/>
    <property type="molecule type" value="Genomic_DNA"/>
</dbReference>
<keyword evidence="10" id="KW-0443">Lipid metabolism</keyword>
<feature type="transmembrane region" description="Helical" evidence="16">
    <location>
        <begin position="164"/>
        <end position="188"/>
    </location>
</feature>
<dbReference type="GO" id="GO:0016020">
    <property type="term" value="C:membrane"/>
    <property type="evidence" value="ECO:0007669"/>
    <property type="project" value="UniProtKB-SubCell"/>
</dbReference>
<evidence type="ECO:0000256" key="2">
    <source>
        <dbReference type="ARBA" id="ARBA00005042"/>
    </source>
</evidence>
<evidence type="ECO:0000256" key="9">
    <source>
        <dbReference type="ARBA" id="ARBA00022989"/>
    </source>
</evidence>
<dbReference type="PROSITE" id="PS00379">
    <property type="entry name" value="CDP_ALCOHOL_P_TRANSF"/>
    <property type="match status" value="1"/>
</dbReference>
<comment type="caution">
    <text evidence="17">The sequence shown here is derived from an EMBL/GenBank/DDBJ whole genome shotgun (WGS) entry which is preliminary data.</text>
</comment>
<evidence type="ECO:0000256" key="11">
    <source>
        <dbReference type="ARBA" id="ARBA00023136"/>
    </source>
</evidence>
<evidence type="ECO:0000256" key="14">
    <source>
        <dbReference type="ARBA" id="ARBA00048586"/>
    </source>
</evidence>
<dbReference type="RefSeq" id="WP_094789354.1">
    <property type="nucleotide sequence ID" value="NZ_NDXW01000001.1"/>
</dbReference>
<dbReference type="GO" id="GO:0046474">
    <property type="term" value="P:glycerophospholipid biosynthetic process"/>
    <property type="evidence" value="ECO:0007669"/>
    <property type="project" value="TreeGrafter"/>
</dbReference>
<gene>
    <name evidence="17" type="ORF">B9G39_06160</name>
</gene>
<dbReference type="PANTHER" id="PTHR14269">
    <property type="entry name" value="CDP-DIACYLGLYCEROL--GLYCEROL-3-PHOSPHATE 3-PHOSPHATIDYLTRANSFERASE-RELATED"/>
    <property type="match status" value="1"/>
</dbReference>